<reference evidence="3" key="1">
    <citation type="submission" date="2014-11" db="EMBL/GenBank/DDBJ databases">
        <authorList>
            <person name="Geib S."/>
        </authorList>
    </citation>
    <scope>NUCLEOTIDE SEQUENCE</scope>
</reference>
<dbReference type="GO" id="GO:0016887">
    <property type="term" value="F:ATP hydrolysis activity"/>
    <property type="evidence" value="ECO:0007669"/>
    <property type="project" value="InterPro"/>
</dbReference>
<dbReference type="PROSITE" id="PS50096">
    <property type="entry name" value="IQ"/>
    <property type="match status" value="1"/>
</dbReference>
<evidence type="ECO:0000259" key="2">
    <source>
        <dbReference type="Pfam" id="PF00004"/>
    </source>
</evidence>
<dbReference type="GO" id="GO:0005524">
    <property type="term" value="F:ATP binding"/>
    <property type="evidence" value="ECO:0007669"/>
    <property type="project" value="InterPro"/>
</dbReference>
<protein>
    <submittedName>
        <fullName evidence="3">IQ and AAA domain-containing protein 1-like</fullName>
    </submittedName>
</protein>
<dbReference type="SUPFAM" id="SSF52540">
    <property type="entry name" value="P-loop containing nucleoside triphosphate hydrolases"/>
    <property type="match status" value="1"/>
</dbReference>
<gene>
    <name evidence="3" type="primary">Iqca1p1</name>
    <name evidence="3" type="ORF">g.4594</name>
</gene>
<dbReference type="Pfam" id="PF00004">
    <property type="entry name" value="AAA"/>
    <property type="match status" value="1"/>
</dbReference>
<evidence type="ECO:0000256" key="1">
    <source>
        <dbReference type="SAM" id="Coils"/>
    </source>
</evidence>
<dbReference type="PANTHER" id="PTHR14690">
    <property type="entry name" value="IQ MOTIF CONTAINING WITH AAA DOMAIN 1"/>
    <property type="match status" value="1"/>
</dbReference>
<feature type="domain" description="ATPase AAA-type core" evidence="2">
    <location>
        <begin position="535"/>
        <end position="665"/>
    </location>
</feature>
<dbReference type="PANTHER" id="PTHR14690:SF9">
    <property type="entry name" value="GH08353P"/>
    <property type="match status" value="1"/>
</dbReference>
<evidence type="ECO:0000313" key="3">
    <source>
        <dbReference type="EMBL" id="JAD13359.1"/>
    </source>
</evidence>
<proteinExistence type="predicted"/>
<dbReference type="EMBL" id="GBXI01000933">
    <property type="protein sequence ID" value="JAD13359.1"/>
    <property type="molecule type" value="Transcribed_RNA"/>
</dbReference>
<name>A0A0A1XPW9_ZEUCU</name>
<reference evidence="3" key="2">
    <citation type="journal article" date="2015" name="Gigascience">
        <title>Reconstructing a comprehensive transcriptome assembly of a white-pupal translocated strain of the pest fruit fly Bactrocera cucurbitae.</title>
        <authorList>
            <person name="Sim S.B."/>
            <person name="Calla B."/>
            <person name="Hall B."/>
            <person name="DeRego T."/>
            <person name="Geib S.M."/>
        </authorList>
    </citation>
    <scope>NUCLEOTIDE SEQUENCE</scope>
</reference>
<dbReference type="InterPro" id="IPR052267">
    <property type="entry name" value="N-DRC_Component"/>
</dbReference>
<feature type="coiled-coil region" evidence="1">
    <location>
        <begin position="388"/>
        <end position="436"/>
    </location>
</feature>
<keyword evidence="1" id="KW-0175">Coiled coil</keyword>
<dbReference type="Gene3D" id="3.40.50.300">
    <property type="entry name" value="P-loop containing nucleotide triphosphate hydrolases"/>
    <property type="match status" value="1"/>
</dbReference>
<organism evidence="3">
    <name type="scientific">Zeugodacus cucurbitae</name>
    <name type="common">Melon fruit fly</name>
    <name type="synonym">Bactrocera cucurbitae</name>
    <dbReference type="NCBI Taxonomy" id="28588"/>
    <lineage>
        <taxon>Eukaryota</taxon>
        <taxon>Metazoa</taxon>
        <taxon>Ecdysozoa</taxon>
        <taxon>Arthropoda</taxon>
        <taxon>Hexapoda</taxon>
        <taxon>Insecta</taxon>
        <taxon>Pterygota</taxon>
        <taxon>Neoptera</taxon>
        <taxon>Endopterygota</taxon>
        <taxon>Diptera</taxon>
        <taxon>Brachycera</taxon>
        <taxon>Muscomorpha</taxon>
        <taxon>Tephritoidea</taxon>
        <taxon>Tephritidae</taxon>
        <taxon>Zeugodacus</taxon>
        <taxon>Zeugodacus</taxon>
    </lineage>
</organism>
<dbReference type="CDD" id="cd23767">
    <property type="entry name" value="IQCD"/>
    <property type="match status" value="1"/>
</dbReference>
<dbReference type="AlphaFoldDB" id="A0A0A1XPW9"/>
<accession>A0A0A1XPW9</accession>
<dbReference type="InterPro" id="IPR003959">
    <property type="entry name" value="ATPase_AAA_core"/>
</dbReference>
<sequence>MSFDFNYKFWVGTKKDIEDIIKRQNVLKRKDPITNPLVTYRIFSELYVLYVELVNKLSYVYNYTFQVQKRKVVRALVESAARRLMELKTELKNLELSEYVYTDKALIARKLNPYDLVIWRSPQFLYRRPPEIQNIVYENRIFMTEEEKTDADMKDKVILCDAVTLIQAHERARSARVYKSAIKYDKKNLKVFQRRKVNYSFTHKPDQPMSIPVKRTMFNADFVKQNEHCQYLFGTDNFERKSKEDIDEDELNRIRNEAALKIQLAWRAHKSQKILKKRTIFKQTLYGMRTKRRLINPNQYMDSVMETYRNEKFKIKLDEDFVRLMTDERTRLLQEKSPWIMEDISDHIRAWFKEFYDKVGDFHPYPDALKSGTVLVLIDETFSPEEFKEKLNEMNLSKEEKKKRAEKAKLQRKKEKEKIKKEKIKEAKRRKKMKEQGIYDIAYDIKTNKNIVNIENTIKQYSIDWRLIDEYLNKNHEAIKDWVTEGELAIIHRELRALVDEYMVTLGPAKGDIKIVVQECMLGMGEFTVDKPKSLCIAGPLNNGKKLLSQIIAFEIDAVFMNLSPEKTKAYTNEDLNYLTHVVMKVAKAFQPTIIFIQDVHRVFWKRIPKEQEYLNPRLLQKVLSKKILKAIKKEDKIMLLGTTDAPWSAKPKMRRVFQKSLLIPRCDYGTSFLLWLEVLASYAGEDSVDDYVYSALAKVFKNYNSGDITDNIADTLNVRRRMKLKSKPLSPFEFLTHFIGGNQPLFPPEEKLMDKFQKWYQKANKLCVARRKFFKKKEEKNKKKK</sequence>
<dbReference type="InterPro" id="IPR027417">
    <property type="entry name" value="P-loop_NTPase"/>
</dbReference>